<evidence type="ECO:0000259" key="1">
    <source>
        <dbReference type="Pfam" id="PF00534"/>
    </source>
</evidence>
<name>A0A5P8E8Y5_9BACT</name>
<dbReference type="InterPro" id="IPR028098">
    <property type="entry name" value="Glyco_trans_4-like_N"/>
</dbReference>
<dbReference type="Gene3D" id="3.40.50.2000">
    <property type="entry name" value="Glycogen Phosphorylase B"/>
    <property type="match status" value="2"/>
</dbReference>
<evidence type="ECO:0000313" key="4">
    <source>
        <dbReference type="Proteomes" id="UP000249375"/>
    </source>
</evidence>
<reference evidence="3 4" key="1">
    <citation type="submission" date="2018-11" db="EMBL/GenBank/DDBJ databases">
        <authorList>
            <person name="Na S.W."/>
            <person name="Baik M."/>
        </authorList>
    </citation>
    <scope>NUCLEOTIDE SEQUENCE [LARGE SCALE GENOMIC DNA]</scope>
    <source>
        <strain evidence="3 4">E39</strain>
    </source>
</reference>
<dbReference type="AlphaFoldDB" id="A0A5P8E8Y5"/>
<dbReference type="EMBL" id="CP033459">
    <property type="protein sequence ID" value="QFQ13402.1"/>
    <property type="molecule type" value="Genomic_DNA"/>
</dbReference>
<dbReference type="InterPro" id="IPR050194">
    <property type="entry name" value="Glycosyltransferase_grp1"/>
</dbReference>
<protein>
    <submittedName>
        <fullName evidence="3">Glycosyltransferase</fullName>
    </submittedName>
</protein>
<sequence>MKVLIAHNAYGKYSGEEAVVDRIAAILAAHGDEVCRYERTTAGVRESLRGKVRSFFAGIYSPDGVRGMREALEREQPDVVNVHNVFPFISPAALAECKKAGVPVIMTVHNFRLICPTGLFMRGGLPCEECLERHSEWGCLQHNCEGNWLKSLAYTLRSVHARRTRAFLDNVDVFSCITDFQRQKLIAAGIPEGKIAVNPNFLDATTEPEYKVGYYVAYCGRLSFEKGFDLLLEVARKHPDIPFKFAGALREGSIDEMPGNIALMGHISGQEYEDFVRNARFIVMPSRCYEGFPMAILEAAAQGKPTIGPDHGGFSEIIGKGGNAIGRLFKPNDINDLEQQVVRLWNAPEEEITTLGHAAFEKLTTQYSSEQFYNRFRSIVSRATHEKCQKK</sequence>
<evidence type="ECO:0000313" key="3">
    <source>
        <dbReference type="EMBL" id="QFQ13402.1"/>
    </source>
</evidence>
<dbReference type="Pfam" id="PF00534">
    <property type="entry name" value="Glycos_transf_1"/>
    <property type="match status" value="1"/>
</dbReference>
<feature type="domain" description="Glycosyl transferase family 1" evidence="1">
    <location>
        <begin position="213"/>
        <end position="349"/>
    </location>
</feature>
<dbReference type="OrthoDB" id="9811239at2"/>
<dbReference type="InterPro" id="IPR001296">
    <property type="entry name" value="Glyco_trans_1"/>
</dbReference>
<organism evidence="3 4">
    <name type="scientific">Pseudoprevotella muciniphila</name>
    <dbReference type="NCBI Taxonomy" id="2133944"/>
    <lineage>
        <taxon>Bacteria</taxon>
        <taxon>Pseudomonadati</taxon>
        <taxon>Bacteroidota</taxon>
        <taxon>Bacteroidia</taxon>
        <taxon>Bacteroidales</taxon>
        <taxon>Prevotellaceae</taxon>
        <taxon>Pseudoprevotella</taxon>
    </lineage>
</organism>
<proteinExistence type="predicted"/>
<dbReference type="PANTHER" id="PTHR45947:SF13">
    <property type="entry name" value="TRANSFERASE"/>
    <property type="match status" value="1"/>
</dbReference>
<keyword evidence="3" id="KW-0808">Transferase</keyword>
<dbReference type="GO" id="GO:0016757">
    <property type="term" value="F:glycosyltransferase activity"/>
    <property type="evidence" value="ECO:0007669"/>
    <property type="project" value="InterPro"/>
</dbReference>
<dbReference type="Pfam" id="PF13579">
    <property type="entry name" value="Glyco_trans_4_4"/>
    <property type="match status" value="1"/>
</dbReference>
<dbReference type="PANTHER" id="PTHR45947">
    <property type="entry name" value="SULFOQUINOVOSYL TRANSFERASE SQD2"/>
    <property type="match status" value="1"/>
</dbReference>
<dbReference type="SUPFAM" id="SSF53756">
    <property type="entry name" value="UDP-Glycosyltransferase/glycogen phosphorylase"/>
    <property type="match status" value="1"/>
</dbReference>
<keyword evidence="4" id="KW-1185">Reference proteome</keyword>
<gene>
    <name evidence="3" type="ORF">C7Y71_010475</name>
</gene>
<dbReference type="CDD" id="cd03801">
    <property type="entry name" value="GT4_PimA-like"/>
    <property type="match status" value="1"/>
</dbReference>
<dbReference type="KEGG" id="alq:C7Y71_010475"/>
<dbReference type="RefSeq" id="WP_111897632.1">
    <property type="nucleotide sequence ID" value="NZ_CP033459.1"/>
</dbReference>
<feature type="domain" description="Glycosyltransferase subfamily 4-like N-terminal" evidence="2">
    <location>
        <begin position="15"/>
        <end position="200"/>
    </location>
</feature>
<accession>A0A5P8E8Y5</accession>
<dbReference type="Proteomes" id="UP000249375">
    <property type="component" value="Chromosome"/>
</dbReference>
<evidence type="ECO:0000259" key="2">
    <source>
        <dbReference type="Pfam" id="PF13579"/>
    </source>
</evidence>